<evidence type="ECO:0008006" key="3">
    <source>
        <dbReference type="Google" id="ProtNLM"/>
    </source>
</evidence>
<dbReference type="Proteomes" id="UP001314205">
    <property type="component" value="Unassembled WGS sequence"/>
</dbReference>
<accession>A0AAV1M927</accession>
<dbReference type="PANTHER" id="PTHR47331">
    <property type="entry name" value="PHD-TYPE DOMAIN-CONTAINING PROTEIN"/>
    <property type="match status" value="1"/>
</dbReference>
<dbReference type="PANTHER" id="PTHR47331:SF5">
    <property type="entry name" value="RIBONUCLEASE H"/>
    <property type="match status" value="1"/>
</dbReference>
<gene>
    <name evidence="1" type="ORF">PARMNEM_LOCUS21995</name>
</gene>
<reference evidence="1 2" key="1">
    <citation type="submission" date="2023-11" db="EMBL/GenBank/DDBJ databases">
        <authorList>
            <person name="Hedman E."/>
            <person name="Englund M."/>
            <person name="Stromberg M."/>
            <person name="Nyberg Akerstrom W."/>
            <person name="Nylinder S."/>
            <person name="Jareborg N."/>
            <person name="Kallberg Y."/>
            <person name="Kronander E."/>
        </authorList>
    </citation>
    <scope>NUCLEOTIDE SEQUENCE [LARGE SCALE GENOMIC DNA]</scope>
</reference>
<keyword evidence="2" id="KW-1185">Reference proteome</keyword>
<organism evidence="1 2">
    <name type="scientific">Parnassius mnemosyne</name>
    <name type="common">clouded apollo</name>
    <dbReference type="NCBI Taxonomy" id="213953"/>
    <lineage>
        <taxon>Eukaryota</taxon>
        <taxon>Metazoa</taxon>
        <taxon>Ecdysozoa</taxon>
        <taxon>Arthropoda</taxon>
        <taxon>Hexapoda</taxon>
        <taxon>Insecta</taxon>
        <taxon>Pterygota</taxon>
        <taxon>Neoptera</taxon>
        <taxon>Endopterygota</taxon>
        <taxon>Lepidoptera</taxon>
        <taxon>Glossata</taxon>
        <taxon>Ditrysia</taxon>
        <taxon>Papilionoidea</taxon>
        <taxon>Papilionidae</taxon>
        <taxon>Parnassiinae</taxon>
        <taxon>Parnassini</taxon>
        <taxon>Parnassius</taxon>
        <taxon>Driopa</taxon>
    </lineage>
</organism>
<protein>
    <recommendedName>
        <fullName evidence="3">Peptidase aspartic putative domain-containing protein</fullName>
    </recommendedName>
</protein>
<name>A0AAV1M927_9NEOP</name>
<comment type="caution">
    <text evidence="1">The sequence shown here is derived from an EMBL/GenBank/DDBJ whole genome shotgun (WGS) entry which is preliminary data.</text>
</comment>
<sequence length="714" mass="82613">MDSAEKRMKVQCDSYENIQRAYANFKKAPKERITVGYVTSRLDSLEVYWKDFKCLHQKIIQETSKEERKSCYYFDYEVYDHFEELYYTYKGELRNALQKLQPDTDTENKAQQLEQRLCQKPSDTKLPRITIPIFSGDYTEWQSFHDLFLALIHKNDTLEDVQKLHYLKSNLKGDAEVLLRQFAITGENYAEAWSALKRRYDNKRYIANCIFKKFFSQKPLPFESANLLKQLLDTSVECINSLKNLGLPTSHWDAIVNFVIVSKLDTVTHKQWEESIGKNSTEDLPSFDHLKGFLETKFRTLEMVEPAKKITKPINPKSFHAADAENVPCSYCKEKHYIFNCKKFVKQPTEERYKFVQSNNLCFNCLMPNHTVFKCKNTISCKICKKRHHSLLHNDRKHLTTNEKMTTEGTTSKQQDETEIKVTAHMSKEQPGQRILLATALVDITSRAGQTHVFRALIDQGSEASFVTARVVDLLGLRRTNINGVVSGVGGEGRICINHMAELVVKSKCVSNFSVNIKAYVLKSLTRRLPAKEVKICGWPQLKSMKLADPHFHTPSRIDILLGADVFCKIIGSGLIRGPGNLVAQYTNLGWILSGSVSKSASSLPQITSLHVTRLDDETNNLLRKFWEIDVEHYRSKKILTKEETKCEEIYKNTTTRDETGRYVVQLPLKQSYEDTVRMCGDTKKLAITRLESLEKRFFYYRCSFRIFFRFFLS</sequence>
<evidence type="ECO:0000313" key="2">
    <source>
        <dbReference type="Proteomes" id="UP001314205"/>
    </source>
</evidence>
<dbReference type="Pfam" id="PF03564">
    <property type="entry name" value="DUF1759"/>
    <property type="match status" value="1"/>
</dbReference>
<dbReference type="Gene3D" id="2.40.70.10">
    <property type="entry name" value="Acid Proteases"/>
    <property type="match status" value="1"/>
</dbReference>
<evidence type="ECO:0000313" key="1">
    <source>
        <dbReference type="EMBL" id="CAK1603670.1"/>
    </source>
</evidence>
<proteinExistence type="predicted"/>
<dbReference type="AlphaFoldDB" id="A0AAV1M927"/>
<dbReference type="EMBL" id="CAVLGL010000148">
    <property type="protein sequence ID" value="CAK1603670.1"/>
    <property type="molecule type" value="Genomic_DNA"/>
</dbReference>
<dbReference type="InterPro" id="IPR005312">
    <property type="entry name" value="DUF1759"/>
</dbReference>
<dbReference type="InterPro" id="IPR021109">
    <property type="entry name" value="Peptidase_aspartic_dom_sf"/>
</dbReference>